<feature type="domain" description="Glycosyl-hydrolase 97 C-terminal oligomerisation" evidence="7">
    <location>
        <begin position="561"/>
        <end position="661"/>
    </location>
</feature>
<keyword evidence="3" id="KW-0106">Calcium</keyword>
<accession>A0A174UBQ3</accession>
<evidence type="ECO:0000259" key="6">
    <source>
        <dbReference type="Pfam" id="PF14508"/>
    </source>
</evidence>
<dbReference type="Pfam" id="PF14509">
    <property type="entry name" value="GH97_C"/>
    <property type="match status" value="1"/>
</dbReference>
<keyword evidence="8" id="KW-0378">Hydrolase</keyword>
<dbReference type="PANTHER" id="PTHR35803">
    <property type="entry name" value="GLUCAN 1,4-ALPHA-GLUCOSIDASE SUSB-RELATED"/>
    <property type="match status" value="1"/>
</dbReference>
<dbReference type="GO" id="GO:0004557">
    <property type="term" value="F:alpha-galactosidase activity"/>
    <property type="evidence" value="ECO:0007669"/>
    <property type="project" value="UniProtKB-EC"/>
</dbReference>
<comment type="cofactor">
    <cofactor evidence="1">
        <name>Ca(2+)</name>
        <dbReference type="ChEBI" id="CHEBI:29108"/>
    </cofactor>
</comment>
<dbReference type="InterPro" id="IPR029483">
    <property type="entry name" value="GH97_C"/>
</dbReference>
<feature type="domain" description="Glycosyl-hydrolase 97 N-terminal" evidence="6">
    <location>
        <begin position="27"/>
        <end position="277"/>
    </location>
</feature>
<dbReference type="Proteomes" id="UP000095576">
    <property type="component" value="Unassembled WGS sequence"/>
</dbReference>
<dbReference type="Pfam" id="PF10566">
    <property type="entry name" value="Glyco_hydro_97"/>
    <property type="match status" value="1"/>
</dbReference>
<evidence type="ECO:0000259" key="5">
    <source>
        <dbReference type="Pfam" id="PF10566"/>
    </source>
</evidence>
<evidence type="ECO:0000313" key="8">
    <source>
        <dbReference type="EMBL" id="CUQ17448.1"/>
    </source>
</evidence>
<dbReference type="Pfam" id="PF14508">
    <property type="entry name" value="GH97_N"/>
    <property type="match status" value="1"/>
</dbReference>
<keyword evidence="4" id="KW-0732">Signal</keyword>
<evidence type="ECO:0000256" key="2">
    <source>
        <dbReference type="ARBA" id="ARBA00011245"/>
    </source>
</evidence>
<reference evidence="8 9" key="1">
    <citation type="submission" date="2015-09" db="EMBL/GenBank/DDBJ databases">
        <authorList>
            <consortium name="Pathogen Informatics"/>
        </authorList>
    </citation>
    <scope>NUCLEOTIDE SEQUENCE [LARGE SCALE GENOMIC DNA]</scope>
    <source>
        <strain evidence="8 9">2789STDY5834899</strain>
    </source>
</reference>
<proteinExistence type="predicted"/>
<dbReference type="GO" id="GO:0030246">
    <property type="term" value="F:carbohydrate binding"/>
    <property type="evidence" value="ECO:0007669"/>
    <property type="project" value="InterPro"/>
</dbReference>
<gene>
    <name evidence="8" type="ORF">ERS852511_04635</name>
</gene>
<feature type="signal peptide" evidence="4">
    <location>
        <begin position="1"/>
        <end position="27"/>
    </location>
</feature>
<dbReference type="EC" id="3.2.1.22" evidence="8"/>
<protein>
    <submittedName>
        <fullName evidence="8">Glycoside hydrolase</fullName>
        <ecNumber evidence="8">3.2.1.22</ecNumber>
    </submittedName>
</protein>
<evidence type="ECO:0000256" key="4">
    <source>
        <dbReference type="SAM" id="SignalP"/>
    </source>
</evidence>
<dbReference type="InterPro" id="IPR029486">
    <property type="entry name" value="GH97_N"/>
</dbReference>
<organism evidence="8 9">
    <name type="scientific">Bacteroides thetaiotaomicron</name>
    <dbReference type="NCBI Taxonomy" id="818"/>
    <lineage>
        <taxon>Bacteria</taxon>
        <taxon>Pseudomonadati</taxon>
        <taxon>Bacteroidota</taxon>
        <taxon>Bacteroidia</taxon>
        <taxon>Bacteroidales</taxon>
        <taxon>Bacteroidaceae</taxon>
        <taxon>Bacteroides</taxon>
    </lineage>
</organism>
<dbReference type="InterPro" id="IPR013785">
    <property type="entry name" value="Aldolase_TIM"/>
</dbReference>
<evidence type="ECO:0000256" key="1">
    <source>
        <dbReference type="ARBA" id="ARBA00001913"/>
    </source>
</evidence>
<dbReference type="Gene3D" id="3.20.20.70">
    <property type="entry name" value="Aldolase class I"/>
    <property type="match status" value="1"/>
</dbReference>
<feature type="domain" description="Glycosyl-hydrolase 97 catalytic" evidence="5">
    <location>
        <begin position="295"/>
        <end position="466"/>
    </location>
</feature>
<evidence type="ECO:0000313" key="9">
    <source>
        <dbReference type="Proteomes" id="UP000095576"/>
    </source>
</evidence>
<dbReference type="AlphaFoldDB" id="A0A174UBQ3"/>
<name>A0A174UBQ3_BACT4</name>
<dbReference type="RefSeq" id="WP_032579563.1">
    <property type="nucleotide sequence ID" value="NZ_CZAP01000027.1"/>
</dbReference>
<dbReference type="PANTHER" id="PTHR35803:SF1">
    <property type="entry name" value="GLUCAN 1,4-ALPHA-GLUCOSIDASE SUSB"/>
    <property type="match status" value="1"/>
</dbReference>
<dbReference type="EMBL" id="CZAP01000027">
    <property type="protein sequence ID" value="CUQ17448.1"/>
    <property type="molecule type" value="Genomic_DNA"/>
</dbReference>
<feature type="chain" id="PRO_5008034750" evidence="4">
    <location>
        <begin position="28"/>
        <end position="664"/>
    </location>
</feature>
<dbReference type="GeneID" id="82176295"/>
<evidence type="ECO:0000256" key="3">
    <source>
        <dbReference type="ARBA" id="ARBA00022837"/>
    </source>
</evidence>
<dbReference type="InterPro" id="IPR019563">
    <property type="entry name" value="GH97_catalytic"/>
</dbReference>
<dbReference type="Gene3D" id="2.70.98.10">
    <property type="match status" value="1"/>
</dbReference>
<sequence length="664" mass="75397">MIHKIFISCFFVLCSSMLMMGSNTHHIASPDGHIIVTFEVSKKGEIFYRIVRGGEVVLSQSRLGLKLKDVPDMITGFSVASIRRNTVSESWNPVWGEESVIENNYNEMALDLVQKKIAPGREISVVFRVFNDGVGFRYEFPRQAQLGDFVIMDELTEFTFADNHTSWSLPVEGIRFYEGLFRELPIDKIGWASTPVTIRTDKGLHIALHEANLTDFAAMNVRATPGSNVLRAALTPWSSGEKVFVTGVRVSPWRTLIIADNASNMMLSRLMLNLNEPCRIMDTSWIKPQRYLGVWWCYHMKTHTWYDGPQHGATTENTIRYMDFAAKNNFGGVLVEGWNPDWKSWNFDYVHPYKDFDITHINNYGRSKGVALIGHHETGGRIANYERQMEDAFKLYRQNGMHYVKTGYVGDLLDNKEYHSSQFGVRHYRKVIETAAKYQIAIDNHEPVIPTGLQRTWPNLMTQEGVRGQEWNAWNEEGGNPPEHTVTLPFTRGLAGPMDFTPVIFNFENDAMPQTHPNTTLAKQLALFVILYSPLQMAADMIENYENNPGPFQFVCDCPTDWDKTTYPEAEIGKYITVARKSKGHDSWYLATATGAEARIANISLSFLDANSKYKAIIYRDGCDADWERNPYPVEIETREVTANTTLSIPVARGGGAVAKLFKI</sequence>
<comment type="subunit">
    <text evidence="2">Monomer.</text>
</comment>
<dbReference type="InterPro" id="IPR052720">
    <property type="entry name" value="Glycosyl_hydrolase_97"/>
</dbReference>
<keyword evidence="8" id="KW-0326">Glycosidase</keyword>
<dbReference type="InterPro" id="IPR014718">
    <property type="entry name" value="GH-type_carb-bd"/>
</dbReference>
<evidence type="ECO:0000259" key="7">
    <source>
        <dbReference type="Pfam" id="PF14509"/>
    </source>
</evidence>